<evidence type="ECO:0000313" key="9">
    <source>
        <dbReference type="Proteomes" id="UP000028701"/>
    </source>
</evidence>
<dbReference type="Proteomes" id="UP000028701">
    <property type="component" value="Unassembled WGS sequence"/>
</dbReference>
<dbReference type="PANTHER" id="PTHR32196:SF72">
    <property type="entry name" value="RIBOSE IMPORT PERMEASE PROTEIN RBSC"/>
    <property type="match status" value="1"/>
</dbReference>
<feature type="transmembrane region" description="Helical" evidence="7">
    <location>
        <begin position="116"/>
        <end position="139"/>
    </location>
</feature>
<comment type="subcellular location">
    <subcellularLocation>
        <location evidence="1">Cell membrane</location>
        <topology evidence="1">Multi-pass membrane protein</topology>
    </subcellularLocation>
</comment>
<keyword evidence="2" id="KW-1003">Cell membrane</keyword>
<name>A0A081D210_9HYPH</name>
<dbReference type="GO" id="GO:0022857">
    <property type="term" value="F:transmembrane transporter activity"/>
    <property type="evidence" value="ECO:0007669"/>
    <property type="project" value="InterPro"/>
</dbReference>
<evidence type="ECO:0000256" key="5">
    <source>
        <dbReference type="ARBA" id="ARBA00023136"/>
    </source>
</evidence>
<dbReference type="Pfam" id="PF02653">
    <property type="entry name" value="BPD_transp_2"/>
    <property type="match status" value="1"/>
</dbReference>
<feature type="transmembrane region" description="Helical" evidence="7">
    <location>
        <begin position="186"/>
        <end position="208"/>
    </location>
</feature>
<keyword evidence="4 7" id="KW-1133">Transmembrane helix</keyword>
<reference evidence="8 9" key="1">
    <citation type="submission" date="2014-08" db="EMBL/GenBank/DDBJ databases">
        <title>Whole genome shotgun sequence of Rhizobium rubi NBRC 13261.</title>
        <authorList>
            <person name="Katano-Makiyama Y."/>
            <person name="Hosoyama A."/>
            <person name="Hashimoto M."/>
            <person name="Hosoyama Y."/>
            <person name="Noguchi M."/>
            <person name="Tsuchikane K."/>
            <person name="Uohara A."/>
            <person name="Ohji S."/>
            <person name="Ichikawa N."/>
            <person name="Kimura A."/>
            <person name="Yamazoe A."/>
            <person name="Fujita N."/>
        </authorList>
    </citation>
    <scope>NUCLEOTIDE SEQUENCE [LARGE SCALE GENOMIC DNA]</scope>
    <source>
        <strain evidence="8 9">NBRC 13261</strain>
    </source>
</reference>
<evidence type="ECO:0000313" key="8">
    <source>
        <dbReference type="EMBL" id="GAK72956.1"/>
    </source>
</evidence>
<evidence type="ECO:0000256" key="7">
    <source>
        <dbReference type="SAM" id="Phobius"/>
    </source>
</evidence>
<accession>A0A081D210</accession>
<keyword evidence="3 7" id="KW-0812">Transmembrane</keyword>
<feature type="region of interest" description="Disordered" evidence="6">
    <location>
        <begin position="1"/>
        <end position="21"/>
    </location>
</feature>
<organism evidence="8 9">
    <name type="scientific">Agrobacterium rubi TR3 = NBRC 13261</name>
    <dbReference type="NCBI Taxonomy" id="1368415"/>
    <lineage>
        <taxon>Bacteria</taxon>
        <taxon>Pseudomonadati</taxon>
        <taxon>Pseudomonadota</taxon>
        <taxon>Alphaproteobacteria</taxon>
        <taxon>Hyphomicrobiales</taxon>
        <taxon>Rhizobiaceae</taxon>
        <taxon>Rhizobium/Agrobacterium group</taxon>
        <taxon>Agrobacterium</taxon>
    </lineage>
</organism>
<dbReference type="CDD" id="cd06579">
    <property type="entry name" value="TM_PBP1_transp_AraH_like"/>
    <property type="match status" value="1"/>
</dbReference>
<dbReference type="eggNOG" id="COG1172">
    <property type="taxonomic scope" value="Bacteria"/>
</dbReference>
<proteinExistence type="predicted"/>
<feature type="transmembrane region" description="Helical" evidence="7">
    <location>
        <begin position="293"/>
        <end position="311"/>
    </location>
</feature>
<dbReference type="EMBL" id="BBJU01000029">
    <property type="protein sequence ID" value="GAK72956.1"/>
    <property type="molecule type" value="Genomic_DNA"/>
</dbReference>
<feature type="transmembrane region" description="Helical" evidence="7">
    <location>
        <begin position="239"/>
        <end position="258"/>
    </location>
</feature>
<evidence type="ECO:0000256" key="4">
    <source>
        <dbReference type="ARBA" id="ARBA00022989"/>
    </source>
</evidence>
<feature type="transmembrane region" description="Helical" evidence="7">
    <location>
        <begin position="270"/>
        <end position="287"/>
    </location>
</feature>
<feature type="transmembrane region" description="Helical" evidence="7">
    <location>
        <begin position="145"/>
        <end position="165"/>
    </location>
</feature>
<sequence length="346" mass="35895">MSMPSSQSGPSQAGHSGSHVSPSRLRKATLWDKLLANGSVVSIALFFVVVCVVFSFITDAFLTAPNLLNIIRQSAPLLIVAAAMTFVITTGGIDLSVGSVLALVATLSATALQAGLAWPLVILVMLLLGAIIGAIQGFFIAYERIPAFIVTLAGLSVIRGFALLITGGYSIPVDPTSFFNVIGRSWFLGVPVPAWIALSILLIAYVTFNETPFGRYVTGIGANAEAVRRAGIDTRFATMFVYILSSTAAALAGIIVTARLGSGSSNAGQGFELEVIAAVVLGGTSLFGGRGTIVGTVLGALTVAVIANGLILAHMSPFLTPIVTGTIILIAVWLNFRLFRGAVRGK</sequence>
<gene>
    <name evidence="8" type="ORF">RRU01S_29_00730</name>
</gene>
<feature type="transmembrane region" description="Helical" evidence="7">
    <location>
        <begin position="77"/>
        <end position="104"/>
    </location>
</feature>
<dbReference type="GO" id="GO:0005886">
    <property type="term" value="C:plasma membrane"/>
    <property type="evidence" value="ECO:0007669"/>
    <property type="project" value="UniProtKB-SubCell"/>
</dbReference>
<evidence type="ECO:0000256" key="6">
    <source>
        <dbReference type="SAM" id="MobiDB-lite"/>
    </source>
</evidence>
<feature type="transmembrane region" description="Helical" evidence="7">
    <location>
        <begin position="318"/>
        <end position="336"/>
    </location>
</feature>
<evidence type="ECO:0000256" key="3">
    <source>
        <dbReference type="ARBA" id="ARBA00022692"/>
    </source>
</evidence>
<dbReference type="InterPro" id="IPR001851">
    <property type="entry name" value="ABC_transp_permease"/>
</dbReference>
<keyword evidence="5 7" id="KW-0472">Membrane</keyword>
<protein>
    <submittedName>
        <fullName evidence="8">Putative ABC transporter permease protein</fullName>
    </submittedName>
</protein>
<comment type="caution">
    <text evidence="8">The sequence shown here is derived from an EMBL/GenBank/DDBJ whole genome shotgun (WGS) entry which is preliminary data.</text>
</comment>
<dbReference type="AlphaFoldDB" id="A0A081D210"/>
<evidence type="ECO:0000256" key="2">
    <source>
        <dbReference type="ARBA" id="ARBA00022475"/>
    </source>
</evidence>
<feature type="transmembrane region" description="Helical" evidence="7">
    <location>
        <begin position="34"/>
        <end position="57"/>
    </location>
</feature>
<dbReference type="PANTHER" id="PTHR32196">
    <property type="entry name" value="ABC TRANSPORTER PERMEASE PROTEIN YPHD-RELATED-RELATED"/>
    <property type="match status" value="1"/>
</dbReference>
<dbReference type="RefSeq" id="WP_045232380.1">
    <property type="nucleotide sequence ID" value="NZ_BBJU01000029.1"/>
</dbReference>
<dbReference type="OrthoDB" id="192433at2"/>
<evidence type="ECO:0000256" key="1">
    <source>
        <dbReference type="ARBA" id="ARBA00004651"/>
    </source>
</evidence>
<feature type="compositionally biased region" description="Low complexity" evidence="6">
    <location>
        <begin position="1"/>
        <end position="19"/>
    </location>
</feature>